<sequence length="141" mass="16583">MKILINTLLLFITSIIMFSCSESEEIANSLENTLSNPLENTVWYENRYFSENCSDESNEFEYSYACTDSYCMEIRFTKDSMFIEELRTGDLLEKHPYSYENGVLQFSQATKKVVFRGGNMLWDRTRPDEDCNIYFEFVPAN</sequence>
<dbReference type="EMBL" id="JABBNU010000004">
    <property type="protein sequence ID" value="NMM48335.1"/>
    <property type="molecule type" value="Genomic_DNA"/>
</dbReference>
<evidence type="ECO:0000313" key="2">
    <source>
        <dbReference type="EMBL" id="NMM48335.1"/>
    </source>
</evidence>
<evidence type="ECO:0000256" key="1">
    <source>
        <dbReference type="SAM" id="SignalP"/>
    </source>
</evidence>
<organism evidence="2 3">
    <name type="scientific">Marinigracilibium pacificum</name>
    <dbReference type="NCBI Taxonomy" id="2729599"/>
    <lineage>
        <taxon>Bacteria</taxon>
        <taxon>Pseudomonadati</taxon>
        <taxon>Bacteroidota</taxon>
        <taxon>Cytophagia</taxon>
        <taxon>Cytophagales</taxon>
        <taxon>Flammeovirgaceae</taxon>
        <taxon>Marinigracilibium</taxon>
    </lineage>
</organism>
<comment type="caution">
    <text evidence="2">The sequence shown here is derived from an EMBL/GenBank/DDBJ whole genome shotgun (WGS) entry which is preliminary data.</text>
</comment>
<reference evidence="2 3" key="1">
    <citation type="submission" date="2020-04" db="EMBL/GenBank/DDBJ databases">
        <title>Flammeovirgaceae bacterium KN852 isolated from deep sea.</title>
        <authorList>
            <person name="Zhang D.-C."/>
        </authorList>
    </citation>
    <scope>NUCLEOTIDE SEQUENCE [LARGE SCALE GENOMIC DNA]</scope>
    <source>
        <strain evidence="2 3">KN852</strain>
    </source>
</reference>
<keyword evidence="3" id="KW-1185">Reference proteome</keyword>
<feature type="signal peptide" evidence="1">
    <location>
        <begin position="1"/>
        <end position="19"/>
    </location>
</feature>
<dbReference type="Proteomes" id="UP000559010">
    <property type="component" value="Unassembled WGS sequence"/>
</dbReference>
<keyword evidence="1" id="KW-0732">Signal</keyword>
<dbReference type="RefSeq" id="WP_169679966.1">
    <property type="nucleotide sequence ID" value="NZ_JABBNU010000004.1"/>
</dbReference>
<name>A0A848IYI0_9BACT</name>
<dbReference type="PROSITE" id="PS51257">
    <property type="entry name" value="PROKAR_LIPOPROTEIN"/>
    <property type="match status" value="1"/>
</dbReference>
<dbReference type="AlphaFoldDB" id="A0A848IYI0"/>
<protein>
    <submittedName>
        <fullName evidence="2">Uncharacterized protein</fullName>
    </submittedName>
</protein>
<feature type="chain" id="PRO_5032710093" evidence="1">
    <location>
        <begin position="20"/>
        <end position="141"/>
    </location>
</feature>
<evidence type="ECO:0000313" key="3">
    <source>
        <dbReference type="Proteomes" id="UP000559010"/>
    </source>
</evidence>
<gene>
    <name evidence="2" type="ORF">HH304_07985</name>
</gene>
<proteinExistence type="predicted"/>
<accession>A0A848IYI0</accession>